<dbReference type="HAMAP" id="MF_00524">
    <property type="entry name" value="Glucokinase"/>
    <property type="match status" value="1"/>
</dbReference>
<keyword evidence="1 5" id="KW-0808">Transferase</keyword>
<evidence type="ECO:0000256" key="6">
    <source>
        <dbReference type="RuleBase" id="RU004046"/>
    </source>
</evidence>
<keyword evidence="5" id="KW-0963">Cytoplasm</keyword>
<reference evidence="7 8" key="1">
    <citation type="submission" date="2021-08" db="EMBL/GenBank/DDBJ databases">
        <title>Novel members of of the genus Stenotrophomonas from differernt environment.</title>
        <authorList>
            <person name="Deng Y."/>
        </authorList>
    </citation>
    <scope>NUCLEOTIDE SEQUENCE [LARGE SCALE GENOMIC DNA]</scope>
    <source>
        <strain evidence="7 8">CPCC 101365</strain>
    </source>
</reference>
<dbReference type="InterPro" id="IPR050201">
    <property type="entry name" value="Bacterial_glucokinase"/>
</dbReference>
<proteinExistence type="inferred from homology"/>
<keyword evidence="3 5" id="KW-0418">Kinase</keyword>
<accession>A0ABT0SEI2</accession>
<comment type="catalytic activity">
    <reaction evidence="5">
        <text>D-glucose + ATP = D-glucose 6-phosphate + ADP + H(+)</text>
        <dbReference type="Rhea" id="RHEA:17825"/>
        <dbReference type="ChEBI" id="CHEBI:4167"/>
        <dbReference type="ChEBI" id="CHEBI:15378"/>
        <dbReference type="ChEBI" id="CHEBI:30616"/>
        <dbReference type="ChEBI" id="CHEBI:61548"/>
        <dbReference type="ChEBI" id="CHEBI:456216"/>
        <dbReference type="EC" id="2.7.1.2"/>
    </reaction>
</comment>
<dbReference type="GO" id="GO:0004340">
    <property type="term" value="F:glucokinase activity"/>
    <property type="evidence" value="ECO:0007669"/>
    <property type="project" value="UniProtKB-EC"/>
</dbReference>
<dbReference type="Gene3D" id="3.40.367.20">
    <property type="match status" value="1"/>
</dbReference>
<evidence type="ECO:0000256" key="2">
    <source>
        <dbReference type="ARBA" id="ARBA00022741"/>
    </source>
</evidence>
<dbReference type="PANTHER" id="PTHR47690:SF1">
    <property type="entry name" value="GLUCOKINASE"/>
    <property type="match status" value="1"/>
</dbReference>
<dbReference type="Gene3D" id="3.30.420.40">
    <property type="match status" value="1"/>
</dbReference>
<organism evidence="7 8">
    <name type="scientific">Stenotrophomonas mori</name>
    <dbReference type="NCBI Taxonomy" id="2871096"/>
    <lineage>
        <taxon>Bacteria</taxon>
        <taxon>Pseudomonadati</taxon>
        <taxon>Pseudomonadota</taxon>
        <taxon>Gammaproteobacteria</taxon>
        <taxon>Lysobacterales</taxon>
        <taxon>Lysobacteraceae</taxon>
        <taxon>Stenotrophomonas</taxon>
    </lineage>
</organism>
<evidence type="ECO:0000313" key="8">
    <source>
        <dbReference type="Proteomes" id="UP001431235"/>
    </source>
</evidence>
<protein>
    <recommendedName>
        <fullName evidence="5">Glucokinase</fullName>
        <ecNumber evidence="5">2.7.1.2</ecNumber>
    </recommendedName>
    <alternativeName>
        <fullName evidence="5">Glucose kinase</fullName>
    </alternativeName>
</protein>
<name>A0ABT0SEI2_9GAMM</name>
<dbReference type="Pfam" id="PF02685">
    <property type="entry name" value="Glucokinase"/>
    <property type="match status" value="1"/>
</dbReference>
<sequence>MSGAAEPVLVADIGGTTARFALARAAAPAALDLDLDSIGEYPVARFASLAEAAAHYLAERRARASHAVFAVAGRVADGRAHITNHPWVIEHSHTAAQLGLERLELINDFVAQAMSIALLRGDDVVAVGPAGWQPAPAAVPRNYCVIGPGTGLGVAGLVVRDGRYHPLATEGGHASFAPTTSEQVRLLDVLAAQFGRVSNERLVCGPGLVNVYRALGTLAGHDPGPLQPAQVSERAAAGEALAVRALAVFMEVFGAVAGDAVLVQGAWDGVFLTGGLVPRLLGPLQRSAFRRCFENKGRFSAALSTVPSLAIVHPCPGLLGAAAHALHPAPRPTGATA</sequence>
<dbReference type="EMBL" id="JAIKTS010000001">
    <property type="protein sequence ID" value="MCL7713725.1"/>
    <property type="molecule type" value="Genomic_DNA"/>
</dbReference>
<evidence type="ECO:0000256" key="5">
    <source>
        <dbReference type="HAMAP-Rule" id="MF_00524"/>
    </source>
</evidence>
<dbReference type="InterPro" id="IPR043129">
    <property type="entry name" value="ATPase_NBD"/>
</dbReference>
<keyword evidence="5" id="KW-0324">Glycolysis</keyword>
<keyword evidence="2 5" id="KW-0547">Nucleotide-binding</keyword>
<dbReference type="RefSeq" id="WP_250061985.1">
    <property type="nucleotide sequence ID" value="NZ_JAIKTS010000001.1"/>
</dbReference>
<evidence type="ECO:0000313" key="7">
    <source>
        <dbReference type="EMBL" id="MCL7713725.1"/>
    </source>
</evidence>
<keyword evidence="4 5" id="KW-0067">ATP-binding</keyword>
<evidence type="ECO:0000256" key="3">
    <source>
        <dbReference type="ARBA" id="ARBA00022777"/>
    </source>
</evidence>
<gene>
    <name evidence="5 7" type="primary">glk</name>
    <name evidence="7" type="ORF">K5L01_03495</name>
</gene>
<comment type="caution">
    <text evidence="7">The sequence shown here is derived from an EMBL/GenBank/DDBJ whole genome shotgun (WGS) entry which is preliminary data.</text>
</comment>
<evidence type="ECO:0000256" key="1">
    <source>
        <dbReference type="ARBA" id="ARBA00022679"/>
    </source>
</evidence>
<comment type="similarity">
    <text evidence="5 6">Belongs to the bacterial glucokinase family.</text>
</comment>
<feature type="binding site" evidence="5">
    <location>
        <begin position="11"/>
        <end position="16"/>
    </location>
    <ligand>
        <name>ATP</name>
        <dbReference type="ChEBI" id="CHEBI:30616"/>
    </ligand>
</feature>
<evidence type="ECO:0000256" key="4">
    <source>
        <dbReference type="ARBA" id="ARBA00022840"/>
    </source>
</evidence>
<dbReference type="PANTHER" id="PTHR47690">
    <property type="entry name" value="GLUCOKINASE"/>
    <property type="match status" value="1"/>
</dbReference>
<dbReference type="NCBIfam" id="TIGR00749">
    <property type="entry name" value="glk"/>
    <property type="match status" value="1"/>
</dbReference>
<dbReference type="SUPFAM" id="SSF53067">
    <property type="entry name" value="Actin-like ATPase domain"/>
    <property type="match status" value="1"/>
</dbReference>
<dbReference type="EC" id="2.7.1.2" evidence="5"/>
<dbReference type="InterPro" id="IPR003836">
    <property type="entry name" value="Glucokinase"/>
</dbReference>
<dbReference type="CDD" id="cd24008">
    <property type="entry name" value="ASKHA_NBD_GLK"/>
    <property type="match status" value="1"/>
</dbReference>
<comment type="subcellular location">
    <subcellularLocation>
        <location evidence="5">Cytoplasm</location>
    </subcellularLocation>
</comment>
<dbReference type="Proteomes" id="UP001431235">
    <property type="component" value="Unassembled WGS sequence"/>
</dbReference>
<keyword evidence="8" id="KW-1185">Reference proteome</keyword>